<evidence type="ECO:0000313" key="1">
    <source>
        <dbReference type="EMBL" id="HAE4777781.1"/>
    </source>
</evidence>
<dbReference type="AlphaFoldDB" id="A0A731UW82"/>
<comment type="caution">
    <text evidence="1">The sequence shown here is derived from an EMBL/GenBank/DDBJ whole genome shotgun (WGS) entry which is preliminary data.</text>
</comment>
<organism evidence="1">
    <name type="scientific">Salmonella enterica subsp. enterica serovar London</name>
    <dbReference type="NCBI Taxonomy" id="149390"/>
    <lineage>
        <taxon>Bacteria</taxon>
        <taxon>Pseudomonadati</taxon>
        <taxon>Pseudomonadota</taxon>
        <taxon>Gammaproteobacteria</taxon>
        <taxon>Enterobacterales</taxon>
        <taxon>Enterobacteriaceae</taxon>
        <taxon>Salmonella</taxon>
    </lineage>
</organism>
<dbReference type="EMBL" id="DAASBC010000003">
    <property type="protein sequence ID" value="HAE4777781.1"/>
    <property type="molecule type" value="Genomic_DNA"/>
</dbReference>
<gene>
    <name evidence="1" type="ORF">G4H16_001369</name>
</gene>
<protein>
    <submittedName>
        <fullName evidence="1">Uncharacterized protein</fullName>
    </submittedName>
</protein>
<name>A0A731UW82_SALET</name>
<accession>A0A731UW82</accession>
<sequence>MFNELDFNKILISSVRRIYFNGFEHAFFSYDDVKPIPESFDNMYLITKMNLLRAQAKSNFIYYELYDNNVIHTELFQNNKLNKNDLSIDVFTDKYIKRFLHVIEMSNDFDNNDWEPYIKFLSNMELKKSFYALQYTILSMPVTSHIPQYLVEKYLNKLSEERDMHKNNNIKYLEQYILNLLDLKYICIH</sequence>
<reference evidence="1" key="2">
    <citation type="submission" date="2018-07" db="EMBL/GenBank/DDBJ databases">
        <authorList>
            <consortium name="NCBI Pathogen Detection Project"/>
        </authorList>
    </citation>
    <scope>NUCLEOTIDE SEQUENCE</scope>
    <source>
        <strain evidence="1">M152</strain>
    </source>
</reference>
<proteinExistence type="predicted"/>
<reference evidence="1" key="1">
    <citation type="journal article" date="2018" name="Genome Biol.">
        <title>SKESA: strategic k-mer extension for scrupulous assemblies.</title>
        <authorList>
            <person name="Souvorov A."/>
            <person name="Agarwala R."/>
            <person name="Lipman D.J."/>
        </authorList>
    </citation>
    <scope>NUCLEOTIDE SEQUENCE</scope>
    <source>
        <strain evidence="1">M152</strain>
    </source>
</reference>